<evidence type="ECO:0000313" key="15">
    <source>
        <dbReference type="EMBL" id="GHF35053.1"/>
    </source>
</evidence>
<organism evidence="16 17">
    <name type="scientific">Deinococcus metalli</name>
    <dbReference type="NCBI Taxonomy" id="1141878"/>
    <lineage>
        <taxon>Bacteria</taxon>
        <taxon>Thermotogati</taxon>
        <taxon>Deinococcota</taxon>
        <taxon>Deinococci</taxon>
        <taxon>Deinococcales</taxon>
        <taxon>Deinococcaceae</taxon>
        <taxon>Deinococcus</taxon>
    </lineage>
</organism>
<dbReference type="Pfam" id="PF17900">
    <property type="entry name" value="Peptidase_M1_N"/>
    <property type="match status" value="1"/>
</dbReference>
<evidence type="ECO:0000256" key="11">
    <source>
        <dbReference type="ARBA" id="ARBA00023049"/>
    </source>
</evidence>
<keyword evidence="11 15" id="KW-0482">Metalloprotease</keyword>
<dbReference type="SUPFAM" id="SSF63737">
    <property type="entry name" value="Leukotriene A4 hydrolase N-terminal domain"/>
    <property type="match status" value="1"/>
</dbReference>
<dbReference type="Pfam" id="PF01433">
    <property type="entry name" value="Peptidase_M1"/>
    <property type="match status" value="1"/>
</dbReference>
<evidence type="ECO:0000256" key="10">
    <source>
        <dbReference type="ARBA" id="ARBA00022833"/>
    </source>
</evidence>
<evidence type="ECO:0000259" key="13">
    <source>
        <dbReference type="Pfam" id="PF01433"/>
    </source>
</evidence>
<keyword evidence="9" id="KW-0378">Hydrolase</keyword>
<evidence type="ECO:0000313" key="16">
    <source>
        <dbReference type="EMBL" id="MBB5374608.1"/>
    </source>
</evidence>
<evidence type="ECO:0000256" key="7">
    <source>
        <dbReference type="ARBA" id="ARBA00022670"/>
    </source>
</evidence>
<dbReference type="PRINTS" id="PR00756">
    <property type="entry name" value="ALADIPTASE"/>
</dbReference>
<keyword evidence="12" id="KW-0732">Signal</keyword>
<dbReference type="Gene3D" id="2.60.40.1730">
    <property type="entry name" value="tricorn interacting facor f3 domain"/>
    <property type="match status" value="1"/>
</dbReference>
<dbReference type="GO" id="GO:0005737">
    <property type="term" value="C:cytoplasm"/>
    <property type="evidence" value="ECO:0007669"/>
    <property type="project" value="TreeGrafter"/>
</dbReference>
<dbReference type="GO" id="GO:0042277">
    <property type="term" value="F:peptide binding"/>
    <property type="evidence" value="ECO:0007669"/>
    <property type="project" value="TreeGrafter"/>
</dbReference>
<dbReference type="InterPro" id="IPR027268">
    <property type="entry name" value="Peptidase_M4/M1_CTD_sf"/>
</dbReference>
<feature type="domain" description="Aminopeptidase N-like N-terminal" evidence="14">
    <location>
        <begin position="65"/>
        <end position="244"/>
    </location>
</feature>
<evidence type="ECO:0000256" key="8">
    <source>
        <dbReference type="ARBA" id="ARBA00022723"/>
    </source>
</evidence>
<comment type="similarity">
    <text evidence="3">Belongs to the peptidase M1 family.</text>
</comment>
<evidence type="ECO:0000256" key="12">
    <source>
        <dbReference type="SAM" id="SignalP"/>
    </source>
</evidence>
<gene>
    <name evidence="15" type="ORF">GCM10017781_09890</name>
    <name evidence="16" type="ORF">HNQ07_000052</name>
</gene>
<dbReference type="PANTHER" id="PTHR11533:SF174">
    <property type="entry name" value="PUROMYCIN-SENSITIVE AMINOPEPTIDASE-RELATED"/>
    <property type="match status" value="1"/>
</dbReference>
<reference evidence="18" key="2">
    <citation type="journal article" date="2019" name="Int. J. Syst. Evol. Microbiol.">
        <title>The Global Catalogue of Microorganisms (GCM) 10K type strain sequencing project: providing services to taxonomists for standard genome sequencing and annotation.</title>
        <authorList>
            <consortium name="The Broad Institute Genomics Platform"/>
            <consortium name="The Broad Institute Genome Sequencing Center for Infectious Disease"/>
            <person name="Wu L."/>
            <person name="Ma J."/>
        </authorList>
    </citation>
    <scope>NUCLEOTIDE SEQUENCE [LARGE SCALE GENOMIC DNA]</scope>
    <source>
        <strain evidence="18">CGMCC 1.18437</strain>
    </source>
</reference>
<dbReference type="GO" id="GO:0070006">
    <property type="term" value="F:metalloaminopeptidase activity"/>
    <property type="evidence" value="ECO:0007669"/>
    <property type="project" value="TreeGrafter"/>
</dbReference>
<reference evidence="16 17" key="3">
    <citation type="submission" date="2020-08" db="EMBL/GenBank/DDBJ databases">
        <title>Genomic Encyclopedia of Type Strains, Phase IV (KMG-IV): sequencing the most valuable type-strain genomes for metagenomic binning, comparative biology and taxonomic classification.</title>
        <authorList>
            <person name="Goeker M."/>
        </authorList>
    </citation>
    <scope>NUCLEOTIDE SEQUENCE [LARGE SCALE GENOMIC DNA]</scope>
    <source>
        <strain evidence="16 17">DSM 27521</strain>
    </source>
</reference>
<dbReference type="InterPro" id="IPR045357">
    <property type="entry name" value="Aminopeptidase_N-like_N"/>
</dbReference>
<keyword evidence="10" id="KW-0862">Zinc</keyword>
<proteinExistence type="inferred from homology"/>
<dbReference type="GO" id="GO:0008270">
    <property type="term" value="F:zinc ion binding"/>
    <property type="evidence" value="ECO:0007669"/>
    <property type="project" value="InterPro"/>
</dbReference>
<reference evidence="15" key="1">
    <citation type="journal article" date="2014" name="Int. J. Syst. Evol. Microbiol.">
        <title>Complete genome of a new Firmicutes species belonging to the dominant human colonic microbiota ('Ruminococcus bicirculans') reveals two chromosomes and a selective capacity to utilize plant glucans.</title>
        <authorList>
            <consortium name="NISC Comparative Sequencing Program"/>
            <person name="Wegmann U."/>
            <person name="Louis P."/>
            <person name="Goesmann A."/>
            <person name="Henrissat B."/>
            <person name="Duncan S.H."/>
            <person name="Flint H.J."/>
        </authorList>
    </citation>
    <scope>NUCLEOTIDE SEQUENCE</scope>
    <source>
        <strain evidence="15">CGMCC 1.18437</strain>
    </source>
</reference>
<accession>A0A7W8KBC6</accession>
<dbReference type="AlphaFoldDB" id="A0A7W8KBC6"/>
<evidence type="ECO:0000256" key="9">
    <source>
        <dbReference type="ARBA" id="ARBA00022801"/>
    </source>
</evidence>
<dbReference type="SUPFAM" id="SSF55486">
    <property type="entry name" value="Metalloproteases ('zincins'), catalytic domain"/>
    <property type="match status" value="1"/>
</dbReference>
<feature type="domain" description="Peptidase M1 membrane alanine aminopeptidase" evidence="13">
    <location>
        <begin position="334"/>
        <end position="465"/>
    </location>
</feature>
<dbReference type="Proteomes" id="UP000619376">
    <property type="component" value="Unassembled WGS sequence"/>
</dbReference>
<evidence type="ECO:0000256" key="3">
    <source>
        <dbReference type="ARBA" id="ARBA00010136"/>
    </source>
</evidence>
<keyword evidence="7" id="KW-0645">Protease</keyword>
<comment type="cofactor">
    <cofactor evidence="2">
        <name>Zn(2+)</name>
        <dbReference type="ChEBI" id="CHEBI:29105"/>
    </cofactor>
</comment>
<dbReference type="GO" id="GO:0016020">
    <property type="term" value="C:membrane"/>
    <property type="evidence" value="ECO:0007669"/>
    <property type="project" value="TreeGrafter"/>
</dbReference>
<dbReference type="GO" id="GO:0005615">
    <property type="term" value="C:extracellular space"/>
    <property type="evidence" value="ECO:0007669"/>
    <property type="project" value="TreeGrafter"/>
</dbReference>
<reference evidence="15" key="4">
    <citation type="submission" date="2024-05" db="EMBL/GenBank/DDBJ databases">
        <authorList>
            <person name="Sun Q."/>
            <person name="Zhou Y."/>
        </authorList>
    </citation>
    <scope>NUCLEOTIDE SEQUENCE</scope>
    <source>
        <strain evidence="15">CGMCC 1.18437</strain>
    </source>
</reference>
<keyword evidence="6 16" id="KW-0031">Aminopeptidase</keyword>
<name>A0A7W8KBC6_9DEIO</name>
<keyword evidence="8" id="KW-0479">Metal-binding</keyword>
<evidence type="ECO:0000313" key="17">
    <source>
        <dbReference type="Proteomes" id="UP000539473"/>
    </source>
</evidence>
<evidence type="ECO:0000256" key="1">
    <source>
        <dbReference type="ARBA" id="ARBA00000098"/>
    </source>
</evidence>
<dbReference type="InterPro" id="IPR001930">
    <property type="entry name" value="Peptidase_M1"/>
</dbReference>
<dbReference type="EMBL" id="JACHFK010000001">
    <property type="protein sequence ID" value="MBB5374608.1"/>
    <property type="molecule type" value="Genomic_DNA"/>
</dbReference>
<comment type="catalytic activity">
    <reaction evidence="1">
        <text>Release of an N-terminal amino acid, Xaa-|-Yaa- from a peptide, amide or arylamide. Xaa is preferably Ala, but may be most amino acids including Pro (slow action). When a terminal hydrophobic residue is followed by a prolyl residue, the two may be released as an intact Xaa-Pro dipeptide.</text>
        <dbReference type="EC" id="3.4.11.2"/>
    </reaction>
</comment>
<evidence type="ECO:0000256" key="5">
    <source>
        <dbReference type="ARBA" id="ARBA00015611"/>
    </source>
</evidence>
<dbReference type="RefSeq" id="WP_229831820.1">
    <property type="nucleotide sequence ID" value="NZ_BNAJ01000001.1"/>
</dbReference>
<dbReference type="InterPro" id="IPR042097">
    <property type="entry name" value="Aminopeptidase_N-like_N_sf"/>
</dbReference>
<dbReference type="GO" id="GO:0016285">
    <property type="term" value="F:alanyl aminopeptidase activity"/>
    <property type="evidence" value="ECO:0007669"/>
    <property type="project" value="UniProtKB-EC"/>
</dbReference>
<evidence type="ECO:0000259" key="14">
    <source>
        <dbReference type="Pfam" id="PF17900"/>
    </source>
</evidence>
<dbReference type="InterPro" id="IPR014782">
    <property type="entry name" value="Peptidase_M1_dom"/>
</dbReference>
<dbReference type="EMBL" id="BNAJ01000001">
    <property type="protein sequence ID" value="GHF35053.1"/>
    <property type="molecule type" value="Genomic_DNA"/>
</dbReference>
<dbReference type="Proteomes" id="UP000539473">
    <property type="component" value="Unassembled WGS sequence"/>
</dbReference>
<keyword evidence="18" id="KW-1185">Reference proteome</keyword>
<evidence type="ECO:0000313" key="18">
    <source>
        <dbReference type="Proteomes" id="UP000619376"/>
    </source>
</evidence>
<feature type="chain" id="PRO_5031557574" description="Aminopeptidase N" evidence="12">
    <location>
        <begin position="26"/>
        <end position="492"/>
    </location>
</feature>
<evidence type="ECO:0000256" key="6">
    <source>
        <dbReference type="ARBA" id="ARBA00022438"/>
    </source>
</evidence>
<dbReference type="PANTHER" id="PTHR11533">
    <property type="entry name" value="PROTEASE M1 ZINC METALLOPROTEASE"/>
    <property type="match status" value="1"/>
</dbReference>
<evidence type="ECO:0000256" key="4">
    <source>
        <dbReference type="ARBA" id="ARBA00012564"/>
    </source>
</evidence>
<dbReference type="Gene3D" id="1.10.390.10">
    <property type="entry name" value="Neutral Protease Domain 2"/>
    <property type="match status" value="1"/>
</dbReference>
<dbReference type="GO" id="GO:0006508">
    <property type="term" value="P:proteolysis"/>
    <property type="evidence" value="ECO:0007669"/>
    <property type="project" value="UniProtKB-KW"/>
</dbReference>
<evidence type="ECO:0000256" key="2">
    <source>
        <dbReference type="ARBA" id="ARBA00001947"/>
    </source>
</evidence>
<dbReference type="EC" id="3.4.11.2" evidence="4"/>
<protein>
    <recommendedName>
        <fullName evidence="5">Aminopeptidase N</fullName>
        <ecNumber evidence="4">3.4.11.2</ecNumber>
    </recommendedName>
</protein>
<sequence length="492" mass="52575">MTRRRWGQRSGLVAGVLLWAGAASGQVVPALPPGQPPRAVTVPPAEPIGDSIYPHLGQKGLDVLHYDVTLYIDQPGTRGLRGVAVLTLTGTRPLNVVSVDLLGPTVQDVRWNGQPAVWQQDVAAAKLRVTLPAPLPAGQRAQLTVTYAGPAGTLVDPELGLDLGWVPVQDAAGRPVSSYTLSEPDGTRTFLPVNDHPSDPATFTVHVTVPPGVVVAASGVGGAAREVAGGREFTFEQRQPIPTYALAVQVGPLERVDGPAVPATGPEGGPVQRRDYFPPDTSDAVRAPYAQVGEMLRVLSGWFGPFPFPVYGAAVITPRVPALETATLLTMPVSSSSERVIVHEGAHQWFGDTVVLGDWADVWLNEGFATYAELLWLESRGDDPGRIAATWYDRLRAQPTRPLVATTEPQLFDASAYLRGALALHALRAAVGDAAFRTFLRGYVQDHSRRPVRTADLLASAQRTLGPVARTVLGVWVESPTLPPLPAWHRLP</sequence>
<comment type="caution">
    <text evidence="16">The sequence shown here is derived from an EMBL/GenBank/DDBJ whole genome shotgun (WGS) entry which is preliminary data.</text>
</comment>
<dbReference type="InterPro" id="IPR050344">
    <property type="entry name" value="Peptidase_M1_aminopeptidases"/>
</dbReference>
<feature type="signal peptide" evidence="12">
    <location>
        <begin position="1"/>
        <end position="25"/>
    </location>
</feature>
<dbReference type="CDD" id="cd09603">
    <property type="entry name" value="M1_APN_like"/>
    <property type="match status" value="1"/>
</dbReference>
<dbReference type="GO" id="GO:0043171">
    <property type="term" value="P:peptide catabolic process"/>
    <property type="evidence" value="ECO:0007669"/>
    <property type="project" value="TreeGrafter"/>
</dbReference>